<sequence>MICVLIFLACIAINQLHERVGLLSSLADFLLSLSPFLLPLLLSRLIRPVSFCQKSVVESEVLGTALKKPKFIQEVEVTPLTDDTPGDSPTDALSEKEDQLFQTIKSSPIHKASSADDKYASELKTSAAELELEMVNCHRNFNVSLTIRTLSIYTLVCSFGCVPAIHWVCINHLRDTATVQGLICL</sequence>
<dbReference type="EMBL" id="CAAALY010251654">
    <property type="protein sequence ID" value="VEL36207.1"/>
    <property type="molecule type" value="Genomic_DNA"/>
</dbReference>
<evidence type="ECO:0000313" key="1">
    <source>
        <dbReference type="EMBL" id="VEL36207.1"/>
    </source>
</evidence>
<gene>
    <name evidence="1" type="ORF">PXEA_LOCUS29647</name>
</gene>
<accession>A0A3S5AG65</accession>
<reference evidence="1" key="1">
    <citation type="submission" date="2018-11" db="EMBL/GenBank/DDBJ databases">
        <authorList>
            <consortium name="Pathogen Informatics"/>
        </authorList>
    </citation>
    <scope>NUCLEOTIDE SEQUENCE</scope>
</reference>
<keyword evidence="2" id="KW-1185">Reference proteome</keyword>
<protein>
    <submittedName>
        <fullName evidence="1">Uncharacterized protein</fullName>
    </submittedName>
</protein>
<organism evidence="1 2">
    <name type="scientific">Protopolystoma xenopodis</name>
    <dbReference type="NCBI Taxonomy" id="117903"/>
    <lineage>
        <taxon>Eukaryota</taxon>
        <taxon>Metazoa</taxon>
        <taxon>Spiralia</taxon>
        <taxon>Lophotrochozoa</taxon>
        <taxon>Platyhelminthes</taxon>
        <taxon>Monogenea</taxon>
        <taxon>Polyopisthocotylea</taxon>
        <taxon>Polystomatidea</taxon>
        <taxon>Polystomatidae</taxon>
        <taxon>Protopolystoma</taxon>
    </lineage>
</organism>
<dbReference type="Proteomes" id="UP000784294">
    <property type="component" value="Unassembled WGS sequence"/>
</dbReference>
<evidence type="ECO:0000313" key="2">
    <source>
        <dbReference type="Proteomes" id="UP000784294"/>
    </source>
</evidence>
<comment type="caution">
    <text evidence="1">The sequence shown here is derived from an EMBL/GenBank/DDBJ whole genome shotgun (WGS) entry which is preliminary data.</text>
</comment>
<name>A0A3S5AG65_9PLAT</name>
<proteinExistence type="predicted"/>
<dbReference type="AlphaFoldDB" id="A0A3S5AG65"/>